<keyword evidence="1" id="KW-0812">Transmembrane</keyword>
<dbReference type="SUPFAM" id="SSF54427">
    <property type="entry name" value="NTF2-like"/>
    <property type="match status" value="1"/>
</dbReference>
<organism evidence="3 4">
    <name type="scientific">Candidatus Faecenecus gallistercoris</name>
    <dbReference type="NCBI Taxonomy" id="2840793"/>
    <lineage>
        <taxon>Bacteria</taxon>
        <taxon>Bacillati</taxon>
        <taxon>Bacillota</taxon>
        <taxon>Bacillota incertae sedis</taxon>
        <taxon>Candidatus Faecenecus</taxon>
    </lineage>
</organism>
<name>A0A9D0YYS4_9FIRM</name>
<proteinExistence type="predicted"/>
<dbReference type="EMBL" id="DVFU01000021">
    <property type="protein sequence ID" value="HIQ64269.1"/>
    <property type="molecule type" value="Genomic_DNA"/>
</dbReference>
<evidence type="ECO:0000313" key="3">
    <source>
        <dbReference type="EMBL" id="HIQ64269.1"/>
    </source>
</evidence>
<protein>
    <submittedName>
        <fullName evidence="3">Zinc-ribbon domain-containing transport protein</fullName>
    </submittedName>
</protein>
<gene>
    <name evidence="3" type="ORF">IAC85_00860</name>
</gene>
<evidence type="ECO:0000256" key="1">
    <source>
        <dbReference type="SAM" id="Phobius"/>
    </source>
</evidence>
<evidence type="ECO:0000259" key="2">
    <source>
        <dbReference type="Pfam" id="PF04280"/>
    </source>
</evidence>
<dbReference type="Gene3D" id="3.10.450.240">
    <property type="match status" value="1"/>
</dbReference>
<dbReference type="Pfam" id="PF04280">
    <property type="entry name" value="Tim44"/>
    <property type="match status" value="1"/>
</dbReference>
<evidence type="ECO:0000313" key="4">
    <source>
        <dbReference type="Proteomes" id="UP000886725"/>
    </source>
</evidence>
<comment type="caution">
    <text evidence="3">The sequence shown here is derived from an EMBL/GenBank/DDBJ whole genome shotgun (WGS) entry which is preliminary data.</text>
</comment>
<reference evidence="3" key="2">
    <citation type="journal article" date="2021" name="PeerJ">
        <title>Extensive microbial diversity within the chicken gut microbiome revealed by metagenomics and culture.</title>
        <authorList>
            <person name="Gilroy R."/>
            <person name="Ravi A."/>
            <person name="Getino M."/>
            <person name="Pursley I."/>
            <person name="Horton D.L."/>
            <person name="Alikhan N.F."/>
            <person name="Baker D."/>
            <person name="Gharbi K."/>
            <person name="Hall N."/>
            <person name="Watson M."/>
            <person name="Adriaenssens E.M."/>
            <person name="Foster-Nyarko E."/>
            <person name="Jarju S."/>
            <person name="Secka A."/>
            <person name="Antonio M."/>
            <person name="Oren A."/>
            <person name="Chaudhuri R.R."/>
            <person name="La Ragione R."/>
            <person name="Hildebrand F."/>
            <person name="Pallen M.J."/>
        </authorList>
    </citation>
    <scope>NUCLEOTIDE SEQUENCE</scope>
    <source>
        <strain evidence="3">CHK165-10780</strain>
    </source>
</reference>
<keyword evidence="1" id="KW-0472">Membrane</keyword>
<dbReference type="Proteomes" id="UP000886725">
    <property type="component" value="Unassembled WGS sequence"/>
</dbReference>
<dbReference type="AlphaFoldDB" id="A0A9D0YYS4"/>
<accession>A0A9D0YYS4</accession>
<sequence>MRSIEDLIQEFNFDSLWWVYVLVAMILVVISVSAFLYKKKRSGEIKKTKDYNKPTLYLQKGVPVSKEEFCKLDPDFLDKDFVLSLYHAFAKIQEDYMEMDVLALKNEVSSKLYDIYSDNLAKFKTEGKKHMITDLAPVQSKIIRVELDGNKETVEMYLEVTCFDYILALLSSTVLAGSKTQSLQLGLELTFERDITKRTTVDRCPKCGNVLPKDTETTCPFCGALVLSDDYGWVLTNRVEVLKKTL</sequence>
<reference evidence="3" key="1">
    <citation type="submission" date="2020-10" db="EMBL/GenBank/DDBJ databases">
        <authorList>
            <person name="Gilroy R."/>
        </authorList>
    </citation>
    <scope>NUCLEOTIDE SEQUENCE</scope>
    <source>
        <strain evidence="3">CHK165-10780</strain>
    </source>
</reference>
<keyword evidence="1" id="KW-1133">Transmembrane helix</keyword>
<dbReference type="InterPro" id="IPR007379">
    <property type="entry name" value="Tim44-like_dom"/>
</dbReference>
<feature type="domain" description="Tim44-like" evidence="2">
    <location>
        <begin position="68"/>
        <end position="198"/>
    </location>
</feature>
<dbReference type="InterPro" id="IPR032710">
    <property type="entry name" value="NTF2-like_dom_sf"/>
</dbReference>
<feature type="transmembrane region" description="Helical" evidence="1">
    <location>
        <begin position="17"/>
        <end position="37"/>
    </location>
</feature>